<dbReference type="PANTHER" id="PTHR30435:SF31">
    <property type="entry name" value="FLAGELLAR BASAL-BODY ROD PROTEIN FLGG"/>
    <property type="match status" value="1"/>
</dbReference>
<comment type="similarity">
    <text evidence="2 4">Belongs to the flagella basal body rod proteins family.</text>
</comment>
<comment type="subcellular location">
    <subcellularLocation>
        <location evidence="1 4">Bacterial flagellum basal body</location>
    </subcellularLocation>
</comment>
<evidence type="ECO:0000313" key="9">
    <source>
        <dbReference type="Proteomes" id="UP000275012"/>
    </source>
</evidence>
<dbReference type="OrthoDB" id="8578401at2"/>
<proteinExistence type="inferred from homology"/>
<keyword evidence="8" id="KW-0282">Flagellum</keyword>
<dbReference type="GO" id="GO:0071978">
    <property type="term" value="P:bacterial-type flagellum-dependent swarming motility"/>
    <property type="evidence" value="ECO:0007669"/>
    <property type="project" value="TreeGrafter"/>
</dbReference>
<dbReference type="InterPro" id="IPR001444">
    <property type="entry name" value="Flag_bb_rod_N"/>
</dbReference>
<dbReference type="InterPro" id="IPR053967">
    <property type="entry name" value="LlgE_F_G-like_D1"/>
</dbReference>
<feature type="domain" description="Flagellar basal-body/hook protein C-terminal" evidence="6">
    <location>
        <begin position="175"/>
        <end position="219"/>
    </location>
</feature>
<keyword evidence="8" id="KW-0966">Cell projection</keyword>
<keyword evidence="9" id="KW-1185">Reference proteome</keyword>
<dbReference type="Proteomes" id="UP000275012">
    <property type="component" value="Unassembled WGS sequence"/>
</dbReference>
<dbReference type="InterPro" id="IPR020013">
    <property type="entry name" value="Flagellar_FlgE/F/G"/>
</dbReference>
<keyword evidence="3 4" id="KW-0975">Bacterial flagellum</keyword>
<dbReference type="Pfam" id="PF22692">
    <property type="entry name" value="LlgE_F_G_D1"/>
    <property type="match status" value="1"/>
</dbReference>
<feature type="domain" description="Flagellar hook protein FlgE/F/G-like D1" evidence="7">
    <location>
        <begin position="71"/>
        <end position="133"/>
    </location>
</feature>
<organism evidence="8 9">
    <name type="scientific">Solilutibacter pythonis</name>
    <dbReference type="NCBI Taxonomy" id="2483112"/>
    <lineage>
        <taxon>Bacteria</taxon>
        <taxon>Pseudomonadati</taxon>
        <taxon>Pseudomonadota</taxon>
        <taxon>Gammaproteobacteria</taxon>
        <taxon>Lysobacterales</taxon>
        <taxon>Lysobacteraceae</taxon>
        <taxon>Solilutibacter</taxon>
    </lineage>
</organism>
<dbReference type="NCBIfam" id="TIGR03506">
    <property type="entry name" value="FlgEFG_subfam"/>
    <property type="match status" value="1"/>
</dbReference>
<dbReference type="GO" id="GO:0009425">
    <property type="term" value="C:bacterial-type flagellum basal body"/>
    <property type="evidence" value="ECO:0007669"/>
    <property type="project" value="UniProtKB-SubCell"/>
</dbReference>
<dbReference type="InterPro" id="IPR037925">
    <property type="entry name" value="FlgE/F/G-like"/>
</dbReference>
<dbReference type="RefSeq" id="WP_122100594.1">
    <property type="nucleotide sequence ID" value="NZ_RFLY01000003.1"/>
</dbReference>
<evidence type="ECO:0000259" key="7">
    <source>
        <dbReference type="Pfam" id="PF22692"/>
    </source>
</evidence>
<evidence type="ECO:0000256" key="3">
    <source>
        <dbReference type="ARBA" id="ARBA00023143"/>
    </source>
</evidence>
<dbReference type="InterPro" id="IPR010930">
    <property type="entry name" value="Flg_bb/hook_C_dom"/>
</dbReference>
<evidence type="ECO:0000256" key="4">
    <source>
        <dbReference type="RuleBase" id="RU362116"/>
    </source>
</evidence>
<comment type="caution">
    <text evidence="8">The sequence shown here is derived from an EMBL/GenBank/DDBJ whole genome shotgun (WGS) entry which is preliminary data.</text>
</comment>
<dbReference type="PANTHER" id="PTHR30435">
    <property type="entry name" value="FLAGELLAR PROTEIN"/>
    <property type="match status" value="1"/>
</dbReference>
<evidence type="ECO:0000256" key="1">
    <source>
        <dbReference type="ARBA" id="ARBA00004117"/>
    </source>
</evidence>
<reference evidence="8 9" key="1">
    <citation type="submission" date="2018-10" db="EMBL/GenBank/DDBJ databases">
        <title>Proposal of Lysobacter pythonis sp. nov. isolated from royal pythons (Python regius).</title>
        <authorList>
            <person name="Hans-Juergen B."/>
            <person name="Huptas C."/>
            <person name="Sandra B."/>
            <person name="Igor L."/>
            <person name="Joachim S."/>
            <person name="Siegfried S."/>
            <person name="Mareike W."/>
            <person name="Peter K."/>
        </authorList>
    </citation>
    <scope>NUCLEOTIDE SEQUENCE [LARGE SCALE GENOMIC DNA]</scope>
    <source>
        <strain evidence="8 9">4284/11</strain>
    </source>
</reference>
<dbReference type="EMBL" id="RFLY01000003">
    <property type="protein sequence ID" value="RMH94071.1"/>
    <property type="molecule type" value="Genomic_DNA"/>
</dbReference>
<keyword evidence="8" id="KW-0969">Cilium</keyword>
<evidence type="ECO:0000256" key="2">
    <source>
        <dbReference type="ARBA" id="ARBA00009677"/>
    </source>
</evidence>
<feature type="domain" description="Flagellar basal body rod protein N-terminal" evidence="5">
    <location>
        <begin position="20"/>
        <end position="36"/>
    </location>
</feature>
<dbReference type="Pfam" id="PF00460">
    <property type="entry name" value="Flg_bb_rod"/>
    <property type="match status" value="1"/>
</dbReference>
<evidence type="ECO:0000313" key="8">
    <source>
        <dbReference type="EMBL" id="RMH94071.1"/>
    </source>
</evidence>
<dbReference type="AlphaFoldDB" id="A0A3M2HWG4"/>
<name>A0A3M2HWG4_9GAMM</name>
<protein>
    <submittedName>
        <fullName evidence="8">Flagellar hook basal-body protein</fullName>
    </submittedName>
</protein>
<accession>A0A3M2HWG4</accession>
<dbReference type="Pfam" id="PF06429">
    <property type="entry name" value="Flg_bbr_C"/>
    <property type="match status" value="1"/>
</dbReference>
<evidence type="ECO:0000259" key="5">
    <source>
        <dbReference type="Pfam" id="PF00460"/>
    </source>
</evidence>
<evidence type="ECO:0000259" key="6">
    <source>
        <dbReference type="Pfam" id="PF06429"/>
    </source>
</evidence>
<sequence>MSDPILQAVTRSLGQDVRLLNTISNNVANMHTPGYRRTQAIPDFAVAGGLKKHVDGREGALAQTARPLDFALRGNGYFTLMRGNERMLTRAGAFSVDREGMLVNAQGDRVLGDGGPIEVPPGQVSVDGRGELSVDGRPFAQLSIVDIAKPERLISAGLNRYRYDGAENPWGGAVVQGALEQSNVDAADEMVQLMQATRHVESMQRVISIYDKVLDTGINRLGDGQ</sequence>
<dbReference type="SUPFAM" id="SSF117143">
    <property type="entry name" value="Flagellar hook protein flgE"/>
    <property type="match status" value="1"/>
</dbReference>
<gene>
    <name evidence="8" type="ORF">EBB59_02600</name>
</gene>